<proteinExistence type="inferred from homology"/>
<dbReference type="RefSeq" id="WP_379787206.1">
    <property type="nucleotide sequence ID" value="NZ_JBHSHL010000003.1"/>
</dbReference>
<dbReference type="CDD" id="cd09634">
    <property type="entry name" value="Cas1_I-II-III"/>
    <property type="match status" value="1"/>
</dbReference>
<evidence type="ECO:0000256" key="7">
    <source>
        <dbReference type="ARBA" id="ARBA00023125"/>
    </source>
</evidence>
<dbReference type="Pfam" id="PF01867">
    <property type="entry name" value="Cas_Cas1"/>
    <property type="match status" value="1"/>
</dbReference>
<keyword evidence="1 10" id="KW-0540">Nuclease</keyword>
<dbReference type="GO" id="GO:0004519">
    <property type="term" value="F:endonuclease activity"/>
    <property type="evidence" value="ECO:0007669"/>
    <property type="project" value="UniProtKB-KW"/>
</dbReference>
<keyword evidence="8 10" id="KW-0464">Manganese</keyword>
<evidence type="ECO:0000256" key="10">
    <source>
        <dbReference type="HAMAP-Rule" id="MF_01470"/>
    </source>
</evidence>
<evidence type="ECO:0000256" key="4">
    <source>
        <dbReference type="ARBA" id="ARBA00022801"/>
    </source>
</evidence>
<keyword evidence="5 10" id="KW-0460">Magnesium</keyword>
<reference evidence="12" key="1">
    <citation type="journal article" date="2019" name="Int. J. Syst. Evol. Microbiol.">
        <title>The Global Catalogue of Microorganisms (GCM) 10K type strain sequencing project: providing services to taxonomists for standard genome sequencing and annotation.</title>
        <authorList>
            <consortium name="The Broad Institute Genomics Platform"/>
            <consortium name="The Broad Institute Genome Sequencing Center for Infectious Disease"/>
            <person name="Wu L."/>
            <person name="Ma J."/>
        </authorList>
    </citation>
    <scope>NUCLEOTIDE SEQUENCE [LARGE SCALE GENOMIC DNA]</scope>
    <source>
        <strain evidence="12">CCUG 46385</strain>
    </source>
</reference>
<feature type="binding site" evidence="10">
    <location>
        <position position="223"/>
    </location>
    <ligand>
        <name>Mn(2+)</name>
        <dbReference type="ChEBI" id="CHEBI:29035"/>
    </ligand>
</feature>
<dbReference type="HAMAP" id="MF_01470">
    <property type="entry name" value="Cas1"/>
    <property type="match status" value="1"/>
</dbReference>
<dbReference type="InterPro" id="IPR002729">
    <property type="entry name" value="CRISPR-assoc_Cas1"/>
</dbReference>
<keyword evidence="6 10" id="KW-0051">Antiviral defense</keyword>
<comment type="subunit">
    <text evidence="9 10">Homodimer, forms a heterotetramer with a Cas2 homodimer.</text>
</comment>
<name>A0ABV9QGJ5_9FIRM</name>
<dbReference type="PANTHER" id="PTHR34353">
    <property type="entry name" value="CRISPR-ASSOCIATED ENDONUCLEASE CAS1 1"/>
    <property type="match status" value="1"/>
</dbReference>
<dbReference type="InterPro" id="IPR042206">
    <property type="entry name" value="CRISPR-assoc_Cas1_C"/>
</dbReference>
<evidence type="ECO:0000256" key="5">
    <source>
        <dbReference type="ARBA" id="ARBA00022842"/>
    </source>
</evidence>
<dbReference type="Proteomes" id="UP001595916">
    <property type="component" value="Unassembled WGS sequence"/>
</dbReference>
<keyword evidence="3 10" id="KW-0255">Endonuclease</keyword>
<accession>A0ABV9QGJ5</accession>
<comment type="cofactor">
    <cofactor evidence="10">
        <name>Mg(2+)</name>
        <dbReference type="ChEBI" id="CHEBI:18420"/>
    </cofactor>
    <cofactor evidence="10">
        <name>Mn(2+)</name>
        <dbReference type="ChEBI" id="CHEBI:29035"/>
    </cofactor>
</comment>
<evidence type="ECO:0000256" key="1">
    <source>
        <dbReference type="ARBA" id="ARBA00022722"/>
    </source>
</evidence>
<dbReference type="Gene3D" id="1.20.120.920">
    <property type="entry name" value="CRISPR-associated endonuclease Cas1, C-terminal domain"/>
    <property type="match status" value="1"/>
</dbReference>
<evidence type="ECO:0000313" key="11">
    <source>
        <dbReference type="EMBL" id="MFC4803755.1"/>
    </source>
</evidence>
<dbReference type="Gene3D" id="3.100.10.20">
    <property type="entry name" value="CRISPR-associated endonuclease Cas1, N-terminal domain"/>
    <property type="match status" value="1"/>
</dbReference>
<evidence type="ECO:0000256" key="3">
    <source>
        <dbReference type="ARBA" id="ARBA00022759"/>
    </source>
</evidence>
<protein>
    <recommendedName>
        <fullName evidence="10">CRISPR-associated endonuclease Cas1</fullName>
        <ecNumber evidence="10">3.1.-.-</ecNumber>
    </recommendedName>
</protein>
<dbReference type="InterPro" id="IPR042211">
    <property type="entry name" value="CRISPR-assoc_Cas1_N"/>
</dbReference>
<dbReference type="InterPro" id="IPR050646">
    <property type="entry name" value="Cas1"/>
</dbReference>
<comment type="similarity">
    <text evidence="10">Belongs to the CRISPR-associated endonuclease Cas1 family.</text>
</comment>
<feature type="binding site" evidence="10">
    <location>
        <position position="158"/>
    </location>
    <ligand>
        <name>Mn(2+)</name>
        <dbReference type="ChEBI" id="CHEBI:29035"/>
    </ligand>
</feature>
<keyword evidence="4 10" id="KW-0378">Hydrolase</keyword>
<evidence type="ECO:0000313" key="12">
    <source>
        <dbReference type="Proteomes" id="UP001595916"/>
    </source>
</evidence>
<dbReference type="EMBL" id="JBHSHL010000003">
    <property type="protein sequence ID" value="MFC4803755.1"/>
    <property type="molecule type" value="Genomic_DNA"/>
</dbReference>
<keyword evidence="7 10" id="KW-0238">DNA-binding</keyword>
<sequence>MSNLYLYEQGITVGHKENRLHIEDKNNQERFIPIEHIDNVIVFGGVQLTSSCIQNLLTRGIHLTWLSKTGSYYGRLESTSHVNIHRQRMQFKKSEEEDFRLGISKRFIEGKARNQRTILLRLNRYKKQSEMQVILDEMAKIIQSIDRIETIEALMGKEGYLAKLYYRGLNLILKEEFAFEKRTKRPPKDPFNAILSFAYTLLHYEIFTAVTSKGLNPYVAFLHADKHNHPALCSDLMEEWRPILVDSLAVALINNGKINLEDFEENKVVNGVFLTKEGCKIIIEEFEKRLRQEVHYITEVPYKMSFRRMLEYQAMQLIKAMEDNDGNFYQSVLIR</sequence>
<gene>
    <name evidence="10 11" type="primary">cas1</name>
    <name evidence="11" type="ORF">ACFO4R_01540</name>
</gene>
<feature type="binding site" evidence="10">
    <location>
        <position position="238"/>
    </location>
    <ligand>
        <name>Mn(2+)</name>
        <dbReference type="ChEBI" id="CHEBI:29035"/>
    </ligand>
</feature>
<dbReference type="EC" id="3.1.-.-" evidence="10"/>
<evidence type="ECO:0000256" key="6">
    <source>
        <dbReference type="ARBA" id="ARBA00023118"/>
    </source>
</evidence>
<comment type="function">
    <text evidence="10">CRISPR (clustered regularly interspaced short palindromic repeat), is an adaptive immune system that provides protection against mobile genetic elements (viruses, transposable elements and conjugative plasmids). CRISPR clusters contain spacers, sequences complementary to antecedent mobile elements, and target invading nucleic acids. CRISPR clusters are transcribed and processed into CRISPR RNA (crRNA). Acts as a dsDNA endonuclease. Involved in the integration of spacer DNA into the CRISPR cassette.</text>
</comment>
<comment type="caution">
    <text evidence="11">The sequence shown here is derived from an EMBL/GenBank/DDBJ whole genome shotgun (WGS) entry which is preliminary data.</text>
</comment>
<keyword evidence="12" id="KW-1185">Reference proteome</keyword>
<dbReference type="PANTHER" id="PTHR34353:SF2">
    <property type="entry name" value="CRISPR-ASSOCIATED ENDONUCLEASE CAS1 1"/>
    <property type="match status" value="1"/>
</dbReference>
<keyword evidence="2 10" id="KW-0479">Metal-binding</keyword>
<evidence type="ECO:0000256" key="2">
    <source>
        <dbReference type="ARBA" id="ARBA00022723"/>
    </source>
</evidence>
<evidence type="ECO:0000256" key="8">
    <source>
        <dbReference type="ARBA" id="ARBA00023211"/>
    </source>
</evidence>
<organism evidence="11 12">
    <name type="scientific">Filifactor villosus</name>
    <dbReference type="NCBI Taxonomy" id="29374"/>
    <lineage>
        <taxon>Bacteria</taxon>
        <taxon>Bacillati</taxon>
        <taxon>Bacillota</taxon>
        <taxon>Clostridia</taxon>
        <taxon>Peptostreptococcales</taxon>
        <taxon>Filifactoraceae</taxon>
        <taxon>Filifactor</taxon>
    </lineage>
</organism>
<evidence type="ECO:0000256" key="9">
    <source>
        <dbReference type="ARBA" id="ARBA00038592"/>
    </source>
</evidence>
<dbReference type="NCBIfam" id="TIGR00287">
    <property type="entry name" value="cas1"/>
    <property type="match status" value="1"/>
</dbReference>